<proteinExistence type="inferred from homology"/>
<dbReference type="CDD" id="cd02012">
    <property type="entry name" value="TPP_TK"/>
    <property type="match status" value="1"/>
</dbReference>
<reference evidence="5" key="1">
    <citation type="submission" date="2019-11" db="EMBL/GenBank/DDBJ databases">
        <authorList>
            <person name="Li J."/>
        </authorList>
    </citation>
    <scope>NUCLEOTIDE SEQUENCE</scope>
    <source>
        <strain evidence="5">B6B</strain>
    </source>
</reference>
<comment type="caution">
    <text evidence="5">The sequence shown here is derived from an EMBL/GenBank/DDBJ whole genome shotgun (WGS) entry which is preliminary data.</text>
</comment>
<dbReference type="SUPFAM" id="SSF52518">
    <property type="entry name" value="Thiamin diphosphate-binding fold (THDP-binding)"/>
    <property type="match status" value="1"/>
</dbReference>
<name>A0A6A8DDS1_9BACI</name>
<dbReference type="AlphaFoldDB" id="A0A6A8DDS1"/>
<evidence type="ECO:0000256" key="1">
    <source>
        <dbReference type="ARBA" id="ARBA00001964"/>
    </source>
</evidence>
<dbReference type="EMBL" id="WJNG01000011">
    <property type="protein sequence ID" value="MRH43714.1"/>
    <property type="molecule type" value="Genomic_DNA"/>
</dbReference>
<dbReference type="Proteomes" id="UP000799092">
    <property type="component" value="Unassembled WGS sequence"/>
</dbReference>
<organism evidence="5 6">
    <name type="scientific">Aquibacillus halophilus</name>
    <dbReference type="NCBI Taxonomy" id="930132"/>
    <lineage>
        <taxon>Bacteria</taxon>
        <taxon>Bacillati</taxon>
        <taxon>Bacillota</taxon>
        <taxon>Bacilli</taxon>
        <taxon>Bacillales</taxon>
        <taxon>Bacillaceae</taxon>
        <taxon>Aquibacillus</taxon>
    </lineage>
</organism>
<dbReference type="PANTHER" id="PTHR47514">
    <property type="entry name" value="TRANSKETOLASE N-TERMINAL SECTION-RELATED"/>
    <property type="match status" value="1"/>
</dbReference>
<evidence type="ECO:0000313" key="6">
    <source>
        <dbReference type="Proteomes" id="UP000799092"/>
    </source>
</evidence>
<protein>
    <submittedName>
        <fullName evidence="5">Transketolase</fullName>
    </submittedName>
</protein>
<dbReference type="Pfam" id="PF00456">
    <property type="entry name" value="Transketolase_N"/>
    <property type="match status" value="1"/>
</dbReference>
<evidence type="ECO:0000256" key="3">
    <source>
        <dbReference type="ARBA" id="ARBA00023052"/>
    </source>
</evidence>
<sequence length="301" mass="33974">MSKQLITIATEIRKGIVETVYRKQQGHLGGPLSVTDILTALYFHEMKVDPKNPGWEERDRFILSKGHSGIAQYVTLAKKGYFPEEELLTFDDLGTRLQAHPDMTKLPCLDFSTGSLGQGLSAGVGMAIAAKRLDKNFYTYVVIGDGESQEGQIWEAVNIAQKYNLDNLIGILDLNGLQQFGWTVSDEEQSEDKRVRRAPEQRALEKWQGFGWQTFEVDGHNFNQLLSALQSARTDKNGLPKMIIAHTVKGKGVSFMENQYEWHSKSPTNKEYEQAMDELNSILLSFKSKQRQNTSIEVKPS</sequence>
<dbReference type="OrthoDB" id="8732661at2"/>
<accession>A0A6A8DDS1</accession>
<dbReference type="InterPro" id="IPR005474">
    <property type="entry name" value="Transketolase_N"/>
</dbReference>
<keyword evidence="3" id="KW-0786">Thiamine pyrophosphate</keyword>
<gene>
    <name evidence="5" type="ORF">GH741_13635</name>
</gene>
<comment type="cofactor">
    <cofactor evidence="1">
        <name>thiamine diphosphate</name>
        <dbReference type="ChEBI" id="CHEBI:58937"/>
    </cofactor>
</comment>
<evidence type="ECO:0000313" key="5">
    <source>
        <dbReference type="EMBL" id="MRH43714.1"/>
    </source>
</evidence>
<feature type="domain" description="Transketolase N-terminal" evidence="4">
    <location>
        <begin position="8"/>
        <end position="272"/>
    </location>
</feature>
<dbReference type="InterPro" id="IPR029061">
    <property type="entry name" value="THDP-binding"/>
</dbReference>
<dbReference type="Gene3D" id="3.40.50.970">
    <property type="match status" value="1"/>
</dbReference>
<keyword evidence="6" id="KW-1185">Reference proteome</keyword>
<evidence type="ECO:0000256" key="2">
    <source>
        <dbReference type="ARBA" id="ARBA00007131"/>
    </source>
</evidence>
<comment type="similarity">
    <text evidence="2">Belongs to the transketolase family.</text>
</comment>
<dbReference type="RefSeq" id="WP_153737336.1">
    <property type="nucleotide sequence ID" value="NZ_WJNG01000011.1"/>
</dbReference>
<evidence type="ECO:0000259" key="4">
    <source>
        <dbReference type="Pfam" id="PF00456"/>
    </source>
</evidence>
<dbReference type="PANTHER" id="PTHR47514:SF1">
    <property type="entry name" value="TRANSKETOLASE N-TERMINAL SECTION-RELATED"/>
    <property type="match status" value="1"/>
</dbReference>